<organism evidence="2 3">
    <name type="scientific">Rhynchosporium graminicola</name>
    <dbReference type="NCBI Taxonomy" id="2792576"/>
    <lineage>
        <taxon>Eukaryota</taxon>
        <taxon>Fungi</taxon>
        <taxon>Dikarya</taxon>
        <taxon>Ascomycota</taxon>
        <taxon>Pezizomycotina</taxon>
        <taxon>Leotiomycetes</taxon>
        <taxon>Helotiales</taxon>
        <taxon>Ploettnerulaceae</taxon>
        <taxon>Rhynchosporium</taxon>
    </lineage>
</organism>
<evidence type="ECO:0000313" key="3">
    <source>
        <dbReference type="Proteomes" id="UP000178129"/>
    </source>
</evidence>
<reference evidence="3" key="1">
    <citation type="submission" date="2016-03" db="EMBL/GenBank/DDBJ databases">
        <authorList>
            <person name="Ploux O."/>
        </authorList>
    </citation>
    <scope>NUCLEOTIDE SEQUENCE [LARGE SCALE GENOMIC DNA]</scope>
    <source>
        <strain evidence="3">UK7</strain>
    </source>
</reference>
<feature type="region of interest" description="Disordered" evidence="1">
    <location>
        <begin position="86"/>
        <end position="116"/>
    </location>
</feature>
<dbReference type="InParanoid" id="A0A1E1LP24"/>
<protein>
    <submittedName>
        <fullName evidence="2">Uncharacterized protein</fullName>
    </submittedName>
</protein>
<evidence type="ECO:0000313" key="2">
    <source>
        <dbReference type="EMBL" id="CZT12257.1"/>
    </source>
</evidence>
<evidence type="ECO:0000256" key="1">
    <source>
        <dbReference type="SAM" id="MobiDB-lite"/>
    </source>
</evidence>
<dbReference type="AlphaFoldDB" id="A0A1E1LP24"/>
<dbReference type="EMBL" id="FJUW01000070">
    <property type="protein sequence ID" value="CZT12257.1"/>
    <property type="molecule type" value="Genomic_DNA"/>
</dbReference>
<dbReference type="Proteomes" id="UP000178129">
    <property type="component" value="Unassembled WGS sequence"/>
</dbReference>
<accession>A0A1E1LP24</accession>
<name>A0A1E1LP24_9HELO</name>
<proteinExistence type="predicted"/>
<keyword evidence="3" id="KW-1185">Reference proteome</keyword>
<sequence length="208" mass="23106">MDRPTDSDSPSTSTEKLTSFFFPGRTVQEYYPATPPPPVHLRSAAGPSPRARLAIATIIVVVVVPMRSDNCMQAARLTWSQPPPLLGLRERGSRGGKLQQGRNVEREREREDTRPWGAPFNRISSIWWQVRQATNQPTNQPVGCSQPHVPSLARVRYGKYKRTPVDLGGGQRLDIQGETGTVRDFSESLNEPYPSAVTNLQGVFIGNQ</sequence>
<comment type="caution">
    <text evidence="2">The sequence shown here is derived from an EMBL/GenBank/DDBJ whole genome shotgun (WGS) entry which is preliminary data.</text>
</comment>
<gene>
    <name evidence="2" type="ORF">RCO7_10475</name>
</gene>
<feature type="compositionally biased region" description="Basic and acidic residues" evidence="1">
    <location>
        <begin position="103"/>
        <end position="114"/>
    </location>
</feature>